<sequence length="136" mass="15607">MPTTSSFHLNANPSTQSSIYPSLNQSRHQQPQIGIKSLLLQSSLKKKRNRKYHKYWIQTSREENYGIWWNGKFSVKTQKDPLGNQPKTSRIALNLSNISILAILTGQAPILQELDFYGSWWGEELPKVSPTPDMHL</sequence>
<reference evidence="2" key="1">
    <citation type="submission" date="2021-03" db="EMBL/GenBank/DDBJ databases">
        <title>Draft genome sequence of rust myrtle Austropuccinia psidii MF-1, a brazilian biotype.</title>
        <authorList>
            <person name="Quecine M.C."/>
            <person name="Pachon D.M.R."/>
            <person name="Bonatelli M.L."/>
            <person name="Correr F.H."/>
            <person name="Franceschini L.M."/>
            <person name="Leite T.F."/>
            <person name="Margarido G.R.A."/>
            <person name="Almeida C.A."/>
            <person name="Ferrarezi J.A."/>
            <person name="Labate C.A."/>
        </authorList>
    </citation>
    <scope>NUCLEOTIDE SEQUENCE</scope>
    <source>
        <strain evidence="2">MF-1</strain>
    </source>
</reference>
<organism evidence="2 3">
    <name type="scientific">Austropuccinia psidii MF-1</name>
    <dbReference type="NCBI Taxonomy" id="1389203"/>
    <lineage>
        <taxon>Eukaryota</taxon>
        <taxon>Fungi</taxon>
        <taxon>Dikarya</taxon>
        <taxon>Basidiomycota</taxon>
        <taxon>Pucciniomycotina</taxon>
        <taxon>Pucciniomycetes</taxon>
        <taxon>Pucciniales</taxon>
        <taxon>Sphaerophragmiaceae</taxon>
        <taxon>Austropuccinia</taxon>
    </lineage>
</organism>
<comment type="caution">
    <text evidence="2">The sequence shown here is derived from an EMBL/GenBank/DDBJ whole genome shotgun (WGS) entry which is preliminary data.</text>
</comment>
<evidence type="ECO:0000256" key="1">
    <source>
        <dbReference type="SAM" id="MobiDB-lite"/>
    </source>
</evidence>
<feature type="region of interest" description="Disordered" evidence="1">
    <location>
        <begin position="1"/>
        <end position="23"/>
    </location>
</feature>
<evidence type="ECO:0000313" key="3">
    <source>
        <dbReference type="Proteomes" id="UP000765509"/>
    </source>
</evidence>
<protein>
    <submittedName>
        <fullName evidence="2">Uncharacterized protein</fullName>
    </submittedName>
</protein>
<proteinExistence type="predicted"/>
<dbReference type="Proteomes" id="UP000765509">
    <property type="component" value="Unassembled WGS sequence"/>
</dbReference>
<accession>A0A9Q3IKR4</accession>
<dbReference type="EMBL" id="AVOT02049288">
    <property type="protein sequence ID" value="MBW0544452.1"/>
    <property type="molecule type" value="Genomic_DNA"/>
</dbReference>
<dbReference type="AlphaFoldDB" id="A0A9Q3IKR4"/>
<gene>
    <name evidence="2" type="ORF">O181_084167</name>
</gene>
<name>A0A9Q3IKR4_9BASI</name>
<evidence type="ECO:0000313" key="2">
    <source>
        <dbReference type="EMBL" id="MBW0544452.1"/>
    </source>
</evidence>
<keyword evidence="3" id="KW-1185">Reference proteome</keyword>